<organism evidence="1 2">
    <name type="scientific">Mytilus coruscus</name>
    <name type="common">Sea mussel</name>
    <dbReference type="NCBI Taxonomy" id="42192"/>
    <lineage>
        <taxon>Eukaryota</taxon>
        <taxon>Metazoa</taxon>
        <taxon>Spiralia</taxon>
        <taxon>Lophotrochozoa</taxon>
        <taxon>Mollusca</taxon>
        <taxon>Bivalvia</taxon>
        <taxon>Autobranchia</taxon>
        <taxon>Pteriomorphia</taxon>
        <taxon>Mytilida</taxon>
        <taxon>Mytiloidea</taxon>
        <taxon>Mytilidae</taxon>
        <taxon>Mytilinae</taxon>
        <taxon>Mytilus</taxon>
    </lineage>
</organism>
<gene>
    <name evidence="1" type="ORF">MCOR_30201</name>
</gene>
<evidence type="ECO:0000313" key="1">
    <source>
        <dbReference type="EMBL" id="CAC5395535.1"/>
    </source>
</evidence>
<proteinExistence type="predicted"/>
<dbReference type="AlphaFoldDB" id="A0A6J8CHH6"/>
<protein>
    <submittedName>
        <fullName evidence="1">Uncharacterized protein</fullName>
    </submittedName>
</protein>
<dbReference type="EMBL" id="CACVKT020005542">
    <property type="protein sequence ID" value="CAC5395535.1"/>
    <property type="molecule type" value="Genomic_DNA"/>
</dbReference>
<name>A0A6J8CHH6_MYTCO</name>
<dbReference type="Proteomes" id="UP000507470">
    <property type="component" value="Unassembled WGS sequence"/>
</dbReference>
<reference evidence="1 2" key="1">
    <citation type="submission" date="2020-06" db="EMBL/GenBank/DDBJ databases">
        <authorList>
            <person name="Li R."/>
            <person name="Bekaert M."/>
        </authorList>
    </citation>
    <scope>NUCLEOTIDE SEQUENCE [LARGE SCALE GENOMIC DNA]</scope>
    <source>
        <strain evidence="2">wild</strain>
    </source>
</reference>
<accession>A0A6J8CHH6</accession>
<keyword evidence="2" id="KW-1185">Reference proteome</keyword>
<evidence type="ECO:0000313" key="2">
    <source>
        <dbReference type="Proteomes" id="UP000507470"/>
    </source>
</evidence>
<sequence length="166" mass="19626">MTPSDLSGLTIAVKHDYRRFVRTDYSFKKRLQVICQERLRQSNMSTTYVSGRLQQSKMTTSNLTNFSCKKTQAICQERLQLSNMSPCDLSEPTTAFKHDFQRRIRTDYSYQTRLQTTNQNRLQLSNTTLSDESEPTTAIKHDFKRRIRTDYSRYTQFQVNVEQLQQ</sequence>